<dbReference type="Proteomes" id="UP000185557">
    <property type="component" value="Unassembled WGS sequence"/>
</dbReference>
<proteinExistence type="predicted"/>
<dbReference type="AlphaFoldDB" id="A0A1U7J4K1"/>
<evidence type="ECO:0000313" key="3">
    <source>
        <dbReference type="Proteomes" id="UP000185557"/>
    </source>
</evidence>
<dbReference type="STRING" id="549789.NIES30_13305"/>
<keyword evidence="3" id="KW-1185">Reference proteome</keyword>
<protein>
    <submittedName>
        <fullName evidence="2">NAD-dependent dehydratase</fullName>
    </submittedName>
</protein>
<dbReference type="SUPFAM" id="SSF51735">
    <property type="entry name" value="NAD(P)-binding Rossmann-fold domains"/>
    <property type="match status" value="1"/>
</dbReference>
<reference evidence="2 3" key="1">
    <citation type="submission" date="2016-11" db="EMBL/GenBank/DDBJ databases">
        <title>Draft Genome Sequences of Nine Cyanobacterial Strains from Diverse Habitats.</title>
        <authorList>
            <person name="Zhu T."/>
            <person name="Hou S."/>
            <person name="Lu X."/>
            <person name="Hess W.R."/>
        </authorList>
    </citation>
    <scope>NUCLEOTIDE SEQUENCE [LARGE SCALE GENOMIC DNA]</scope>
    <source>
        <strain evidence="2 3">NIES-30</strain>
    </source>
</reference>
<dbReference type="InterPro" id="IPR036291">
    <property type="entry name" value="NAD(P)-bd_dom_sf"/>
</dbReference>
<dbReference type="Pfam" id="PF05368">
    <property type="entry name" value="NmrA"/>
    <property type="match status" value="1"/>
</dbReference>
<accession>A0A1U7J4K1</accession>
<dbReference type="RefSeq" id="WP_073608920.1">
    <property type="nucleotide sequence ID" value="NZ_MRCG01000009.1"/>
</dbReference>
<organism evidence="2 3">
    <name type="scientific">Phormidium tenue NIES-30</name>
    <dbReference type="NCBI Taxonomy" id="549789"/>
    <lineage>
        <taxon>Bacteria</taxon>
        <taxon>Bacillati</taxon>
        <taxon>Cyanobacteriota</taxon>
        <taxon>Cyanophyceae</taxon>
        <taxon>Oscillatoriophycideae</taxon>
        <taxon>Oscillatoriales</taxon>
        <taxon>Oscillatoriaceae</taxon>
        <taxon>Phormidium</taxon>
    </lineage>
</organism>
<evidence type="ECO:0000259" key="1">
    <source>
        <dbReference type="Pfam" id="PF05368"/>
    </source>
</evidence>
<feature type="domain" description="NmrA-like" evidence="1">
    <location>
        <begin position="3"/>
        <end position="243"/>
    </location>
</feature>
<name>A0A1U7J4K1_9CYAN</name>
<dbReference type="PANTHER" id="PTHR43162:SF1">
    <property type="entry name" value="PRESTALK A DIFFERENTIATION PROTEIN A"/>
    <property type="match status" value="1"/>
</dbReference>
<dbReference type="InterPro" id="IPR008030">
    <property type="entry name" value="NmrA-like"/>
</dbReference>
<dbReference type="PANTHER" id="PTHR43162">
    <property type="match status" value="1"/>
</dbReference>
<dbReference type="InterPro" id="IPR051604">
    <property type="entry name" value="Ergot_Alk_Oxidoreductase"/>
</dbReference>
<evidence type="ECO:0000313" key="2">
    <source>
        <dbReference type="EMBL" id="OKH47444.1"/>
    </source>
</evidence>
<sequence>MFVVFGATGQTGSVVADTLLEKQLPVRVVLRSDKAADAWQAKGADVAFADVIDADAITKALDGAIAVYAMNPPAYQAVDMFTVAKNIGAAYVEAIAQSSVQKVVLLSSVGSQHATGTGNIMTTYLLENIFGNLAIPVTFLRAAGFMENWNGVAVIAAEKGILPSFYSPLDRKLPMVAAADIGRAAAEALTEDWTGKRIIELYGAADYSPNDVAVAFAVVLKRDVQAVALPESDWQATIVGFGASPEAANAWCEMLRGFNSGHIIFENNGIETRKGQTTIENFAAATVKAQNLI</sequence>
<dbReference type="Gene3D" id="3.40.50.720">
    <property type="entry name" value="NAD(P)-binding Rossmann-like Domain"/>
    <property type="match status" value="1"/>
</dbReference>
<comment type="caution">
    <text evidence="2">The sequence shown here is derived from an EMBL/GenBank/DDBJ whole genome shotgun (WGS) entry which is preliminary data.</text>
</comment>
<dbReference type="OrthoDB" id="7352262at2"/>
<gene>
    <name evidence="2" type="ORF">NIES30_13305</name>
</gene>
<dbReference type="EMBL" id="MRCG01000009">
    <property type="protein sequence ID" value="OKH47444.1"/>
    <property type="molecule type" value="Genomic_DNA"/>
</dbReference>
<dbReference type="Gene3D" id="3.90.25.10">
    <property type="entry name" value="UDP-galactose 4-epimerase, domain 1"/>
    <property type="match status" value="1"/>
</dbReference>